<evidence type="ECO:0000256" key="3">
    <source>
        <dbReference type="PROSITE-ProRule" id="PRU10133"/>
    </source>
</evidence>
<feature type="active site" description="Glycyl thioester intermediate" evidence="3">
    <location>
        <position position="87"/>
    </location>
</feature>
<dbReference type="InterPro" id="IPR015940">
    <property type="entry name" value="UBA"/>
</dbReference>
<organism evidence="7">
    <name type="scientific">Phaeomonas parva</name>
    <dbReference type="NCBI Taxonomy" id="124430"/>
    <lineage>
        <taxon>Eukaryota</taxon>
        <taxon>Sar</taxon>
        <taxon>Stramenopiles</taxon>
        <taxon>Ochrophyta</taxon>
        <taxon>Pinguiophyceae</taxon>
        <taxon>Pinguiochrysidales</taxon>
        <taxon>Pinguiochrysidaceae</taxon>
        <taxon>Phaeomonas</taxon>
    </lineage>
</organism>
<feature type="domain" description="UBC core" evidence="6">
    <location>
        <begin position="4"/>
        <end position="149"/>
    </location>
</feature>
<dbReference type="InterPro" id="IPR000608">
    <property type="entry name" value="UBC"/>
</dbReference>
<dbReference type="PROSITE" id="PS50127">
    <property type="entry name" value="UBC_2"/>
    <property type="match status" value="1"/>
</dbReference>
<dbReference type="CDD" id="cd23800">
    <property type="entry name" value="UBCc_UBE2K"/>
    <property type="match status" value="1"/>
</dbReference>
<dbReference type="GO" id="GO:0005524">
    <property type="term" value="F:ATP binding"/>
    <property type="evidence" value="ECO:0007669"/>
    <property type="project" value="UniProtKB-UniRule"/>
</dbReference>
<dbReference type="SUPFAM" id="SSF54495">
    <property type="entry name" value="UBC-like"/>
    <property type="match status" value="1"/>
</dbReference>
<dbReference type="Pfam" id="PF00179">
    <property type="entry name" value="UQ_con"/>
    <property type="match status" value="1"/>
</dbReference>
<dbReference type="Gene3D" id="3.10.110.10">
    <property type="entry name" value="Ubiquitin Conjugating Enzyme"/>
    <property type="match status" value="1"/>
</dbReference>
<proteinExistence type="inferred from homology"/>
<evidence type="ECO:0000313" key="7">
    <source>
        <dbReference type="EMBL" id="CAD9245537.1"/>
    </source>
</evidence>
<dbReference type="PROSITE" id="PS00183">
    <property type="entry name" value="UBC_1"/>
    <property type="match status" value="1"/>
</dbReference>
<evidence type="ECO:0008006" key="9">
    <source>
        <dbReference type="Google" id="ProtNLM"/>
    </source>
</evidence>
<dbReference type="SMART" id="SM00212">
    <property type="entry name" value="UBCc"/>
    <property type="match status" value="1"/>
</dbReference>
<keyword evidence="2 4" id="KW-0833">Ubl conjugation pathway</keyword>
<keyword evidence="4" id="KW-0547">Nucleotide-binding</keyword>
<evidence type="ECO:0000313" key="8">
    <source>
        <dbReference type="EMBL" id="CAD9245538.1"/>
    </source>
</evidence>
<name>A0A6U4D5Z1_9STRA</name>
<evidence type="ECO:0000256" key="4">
    <source>
        <dbReference type="RuleBase" id="RU362109"/>
    </source>
</evidence>
<evidence type="ECO:0000259" key="5">
    <source>
        <dbReference type="PROSITE" id="PS50030"/>
    </source>
</evidence>
<dbReference type="PANTHER" id="PTHR24068">
    <property type="entry name" value="UBIQUITIN-CONJUGATING ENZYME E2"/>
    <property type="match status" value="1"/>
</dbReference>
<evidence type="ECO:0000256" key="2">
    <source>
        <dbReference type="ARBA" id="ARBA00022786"/>
    </source>
</evidence>
<accession>A0A6U4D5Z1</accession>
<evidence type="ECO:0000259" key="6">
    <source>
        <dbReference type="PROSITE" id="PS50127"/>
    </source>
</evidence>
<evidence type="ECO:0000256" key="1">
    <source>
        <dbReference type="ARBA" id="ARBA00022679"/>
    </source>
</evidence>
<dbReference type="GO" id="GO:0016740">
    <property type="term" value="F:transferase activity"/>
    <property type="evidence" value="ECO:0007669"/>
    <property type="project" value="UniProtKB-KW"/>
</dbReference>
<keyword evidence="1" id="KW-0808">Transferase</keyword>
<dbReference type="EMBL" id="HBGJ01006262">
    <property type="protein sequence ID" value="CAD9245537.1"/>
    <property type="molecule type" value="Transcribed_RNA"/>
</dbReference>
<dbReference type="InterPro" id="IPR016135">
    <property type="entry name" value="UBQ-conjugating_enzyme/RWD"/>
</dbReference>
<dbReference type="InterPro" id="IPR023313">
    <property type="entry name" value="UBQ-conjugating_AS"/>
</dbReference>
<feature type="domain" description="UBA" evidence="5">
    <location>
        <begin position="155"/>
        <end position="197"/>
    </location>
</feature>
<comment type="similarity">
    <text evidence="4">Belongs to the ubiquitin-conjugating enzyme family.</text>
</comment>
<dbReference type="EMBL" id="HBGJ01006263">
    <property type="protein sequence ID" value="CAD9245538.1"/>
    <property type="molecule type" value="Transcribed_RNA"/>
</dbReference>
<reference evidence="7" key="1">
    <citation type="submission" date="2021-01" db="EMBL/GenBank/DDBJ databases">
        <authorList>
            <person name="Corre E."/>
            <person name="Pelletier E."/>
            <person name="Niang G."/>
            <person name="Scheremetjew M."/>
            <person name="Finn R."/>
            <person name="Kale V."/>
            <person name="Holt S."/>
            <person name="Cochrane G."/>
            <person name="Meng A."/>
            <person name="Brown T."/>
            <person name="Cohen L."/>
        </authorList>
    </citation>
    <scope>NUCLEOTIDE SEQUENCE</scope>
    <source>
        <strain evidence="7">CCMP2877</strain>
    </source>
</reference>
<dbReference type="AlphaFoldDB" id="A0A6U4D5Z1"/>
<gene>
    <name evidence="7" type="ORF">PPAR1163_LOCUS3886</name>
    <name evidence="8" type="ORF">PPAR1163_LOCUS3887</name>
</gene>
<keyword evidence="4" id="KW-0067">ATP-binding</keyword>
<protein>
    <recommendedName>
        <fullName evidence="9">E2 ubiquitin-conjugating enzyme</fullName>
    </recommendedName>
</protein>
<sequence length="199" mass="21787">MAGPPRARINKELEDIERDESCGLRIRRDSDFTMTGFFPGPDDTPYVGGTFTVSIEIPNGYPFEPPKMKFKNKVWHPNVSSVTGAICLDILKDQWSPALTLKTAMISLQALLCAPVPEDPQDGVVANQYLNSFEEYEEQAREWTSTYASPEAAEEAAEDPNVTALMGLGVPTKEEAAKLLGEVNGNVEAAADLFFSRGV</sequence>
<dbReference type="PROSITE" id="PS50030">
    <property type="entry name" value="UBA"/>
    <property type="match status" value="1"/>
</dbReference>